<dbReference type="SUPFAM" id="SSF51735">
    <property type="entry name" value="NAD(P)-binding Rossmann-fold domains"/>
    <property type="match status" value="1"/>
</dbReference>
<dbReference type="PANTHER" id="PTHR43963">
    <property type="entry name" value="CARBONYL REDUCTASE 1-RELATED"/>
    <property type="match status" value="1"/>
</dbReference>
<comment type="similarity">
    <text evidence="1">Belongs to the short-chain dehydrogenases/reductases (SDR) family.</text>
</comment>
<evidence type="ECO:0000313" key="4">
    <source>
        <dbReference type="EMBL" id="VDM28794.1"/>
    </source>
</evidence>
<dbReference type="PANTHER" id="PTHR43963:SF4">
    <property type="entry name" value="CARBONYL REDUCTASE (NADPH)"/>
    <property type="match status" value="1"/>
</dbReference>
<protein>
    <submittedName>
        <fullName evidence="4">Uncharacterized protein</fullName>
    </submittedName>
</protein>
<keyword evidence="2" id="KW-0521">NADP</keyword>
<gene>
    <name evidence="4" type="ORF">TCNE_LOCUS3077</name>
</gene>
<dbReference type="Pfam" id="PF00106">
    <property type="entry name" value="adh_short"/>
    <property type="match status" value="1"/>
</dbReference>
<dbReference type="EMBL" id="UYWY01003629">
    <property type="protein sequence ID" value="VDM28794.1"/>
    <property type="molecule type" value="Genomic_DNA"/>
</dbReference>
<name>A0A3P7FIJ0_TOXCA</name>
<evidence type="ECO:0000256" key="2">
    <source>
        <dbReference type="ARBA" id="ARBA00022857"/>
    </source>
</evidence>
<dbReference type="GO" id="GO:0004090">
    <property type="term" value="F:carbonyl reductase (NADPH) activity"/>
    <property type="evidence" value="ECO:0007669"/>
    <property type="project" value="TreeGrafter"/>
</dbReference>
<keyword evidence="3" id="KW-0560">Oxidoreductase</keyword>
<dbReference type="Gene3D" id="3.40.50.720">
    <property type="entry name" value="NAD(P)-binding Rossmann-like Domain"/>
    <property type="match status" value="1"/>
</dbReference>
<evidence type="ECO:0000256" key="1">
    <source>
        <dbReference type="ARBA" id="ARBA00006484"/>
    </source>
</evidence>
<evidence type="ECO:0000256" key="3">
    <source>
        <dbReference type="ARBA" id="ARBA00023002"/>
    </source>
</evidence>
<reference evidence="4" key="1">
    <citation type="submission" date="2018-11" db="EMBL/GenBank/DDBJ databases">
        <authorList>
            <consortium name="Pathogen Informatics"/>
        </authorList>
    </citation>
    <scope>NUCLEOTIDE SEQUENCE [LARGE SCALE GENOMIC DNA]</scope>
</reference>
<dbReference type="InterPro" id="IPR002347">
    <property type="entry name" value="SDR_fam"/>
</dbReference>
<dbReference type="AlphaFoldDB" id="A0A3P7FIJ0"/>
<dbReference type="InterPro" id="IPR036291">
    <property type="entry name" value="NAD(P)-bd_dom_sf"/>
</dbReference>
<organism evidence="4">
    <name type="scientific">Toxocara canis</name>
    <name type="common">Canine roundworm</name>
    <dbReference type="NCBI Taxonomy" id="6265"/>
    <lineage>
        <taxon>Eukaryota</taxon>
        <taxon>Metazoa</taxon>
        <taxon>Ecdysozoa</taxon>
        <taxon>Nematoda</taxon>
        <taxon>Chromadorea</taxon>
        <taxon>Rhabditida</taxon>
        <taxon>Spirurina</taxon>
        <taxon>Ascaridomorpha</taxon>
        <taxon>Ascaridoidea</taxon>
        <taxon>Toxocaridae</taxon>
        <taxon>Toxocara</taxon>
    </lineage>
</organism>
<dbReference type="InterPro" id="IPR020904">
    <property type="entry name" value="Sc_DH/Rdtase_CS"/>
</dbReference>
<accession>A0A3P7FIJ0</accession>
<dbReference type="PROSITE" id="PS00061">
    <property type="entry name" value="ADH_SHORT"/>
    <property type="match status" value="1"/>
</dbReference>
<sequence>MAEKVSGGIVYLTARNETLGKQSLGKVISELGEKRNSEIRYHQLDITDRNSIQTFAEYLKKEHGGFDVLNAATEPPEEQARVTIGVNYEGTKQTCDILFPLLRDNGRVVNVCSQAGLLAGRYSDDIIAKLTSPTLTVAEIDKFANDYIQLTASVGMGIASSLMHAWTSACIDKNTREKGYFYISAYCTSKAALIALTMVQSRALRSRNIVVNGVCSPPFHFFR</sequence>
<proteinExistence type="inferred from homology"/>